<dbReference type="EMBL" id="JAKLWS010000056">
    <property type="protein sequence ID" value="MCG2591020.1"/>
    <property type="molecule type" value="Genomic_DNA"/>
</dbReference>
<dbReference type="SUPFAM" id="SSF53697">
    <property type="entry name" value="SIS domain"/>
    <property type="match status" value="1"/>
</dbReference>
<dbReference type="InterPro" id="IPR040190">
    <property type="entry name" value="MURQ/GCKR"/>
</dbReference>
<dbReference type="Gene3D" id="1.10.8.1080">
    <property type="match status" value="1"/>
</dbReference>
<dbReference type="PANTHER" id="PTHR10088:SF4">
    <property type="entry name" value="GLUCOKINASE REGULATORY PROTEIN"/>
    <property type="match status" value="1"/>
</dbReference>
<gene>
    <name evidence="3 5" type="primary">murQ</name>
    <name evidence="5" type="ORF">L6773_20790</name>
</gene>
<dbReference type="GO" id="GO:0016829">
    <property type="term" value="F:lyase activity"/>
    <property type="evidence" value="ECO:0007669"/>
    <property type="project" value="UniProtKB-KW"/>
</dbReference>
<dbReference type="Proteomes" id="UP001165366">
    <property type="component" value="Unassembled WGS sequence"/>
</dbReference>
<protein>
    <recommendedName>
        <fullName evidence="3">N-acetylmuramic acid 6-phosphate etherase</fullName>
        <shortName evidence="3">MurNAc-6-P etherase</shortName>
        <ecNumber evidence="3">4.2.1.126</ecNumber>
    </recommendedName>
    <alternativeName>
        <fullName evidence="3">N-acetylmuramic acid 6-phosphate hydrolase</fullName>
    </alternativeName>
    <alternativeName>
        <fullName evidence="3">N-acetylmuramic acid 6-phosphate lyase</fullName>
    </alternativeName>
</protein>
<dbReference type="NCBIfam" id="NF003915">
    <property type="entry name" value="PRK05441.1"/>
    <property type="match status" value="1"/>
</dbReference>
<dbReference type="CDD" id="cd05007">
    <property type="entry name" value="SIS_Etherase"/>
    <property type="match status" value="1"/>
</dbReference>
<dbReference type="PROSITE" id="PS51464">
    <property type="entry name" value="SIS"/>
    <property type="match status" value="1"/>
</dbReference>
<dbReference type="InterPro" id="IPR046348">
    <property type="entry name" value="SIS_dom_sf"/>
</dbReference>
<name>A0ABS9KJJ0_9BACT</name>
<feature type="active site" evidence="3">
    <location>
        <position position="122"/>
    </location>
</feature>
<sequence length="307" mass="33459">MKSNQKLFNQLEKLLTEQRNPNSSEIDLADSRTIVQIINDEDKKVAHAVEDKLDVIADAIDSIVEKLKIGGRILYFGAGTSGRLGVLDAAECPPTFGTNPEVVQGFIAGGNKAMFVAQEGAEDSEQIGMDEVTSLNVTNKDVVVGLAASGRTPYVHGALKQAKSIGCVTIMVTTVSEEQVEVEVDYLVAVPVGPEVLMGSTRMKSATAQKMILNMFTTGAMIRLGKVYENVMVDLQLTNKKLEERAKRIVMSLSGVDYSEASKLLDTADNHVKTALLMALTDVDKETAHQKLKEHDGFIRRALQKHR</sequence>
<dbReference type="NCBIfam" id="TIGR00274">
    <property type="entry name" value="N-acetylmuramic acid 6-phosphate etherase"/>
    <property type="match status" value="1"/>
</dbReference>
<feature type="domain" description="SIS" evidence="4">
    <location>
        <begin position="63"/>
        <end position="226"/>
    </location>
</feature>
<dbReference type="PANTHER" id="PTHR10088">
    <property type="entry name" value="GLUCOKINASE REGULATORY PROTEIN"/>
    <property type="match status" value="1"/>
</dbReference>
<evidence type="ECO:0000256" key="2">
    <source>
        <dbReference type="ARBA" id="ARBA00023277"/>
    </source>
</evidence>
<evidence type="ECO:0000256" key="3">
    <source>
        <dbReference type="HAMAP-Rule" id="MF_00068"/>
    </source>
</evidence>
<evidence type="ECO:0000256" key="1">
    <source>
        <dbReference type="ARBA" id="ARBA00023239"/>
    </source>
</evidence>
<evidence type="ECO:0000259" key="4">
    <source>
        <dbReference type="PROSITE" id="PS51464"/>
    </source>
</evidence>
<proteinExistence type="inferred from homology"/>
<comment type="pathway">
    <text evidence="3">Amino-sugar metabolism; N-acetylmuramate degradation.</text>
</comment>
<dbReference type="InterPro" id="IPR005486">
    <property type="entry name" value="Glucokinase_regulatory_CS"/>
</dbReference>
<comment type="miscellaneous">
    <text evidence="3">A lyase-type mechanism (elimination/hydration) is suggested for the cleavage of the lactyl ether bond of MurNAc 6-phosphate, with the formation of an alpha,beta-unsaturated aldehyde intermediate with (E)-stereochemistry, followed by the syn addition of water to give product.</text>
</comment>
<reference evidence="5" key="1">
    <citation type="submission" date="2022-01" db="EMBL/GenBank/DDBJ databases">
        <authorList>
            <person name="Wang Y."/>
        </authorList>
    </citation>
    <scope>NUCLEOTIDE SEQUENCE</scope>
    <source>
        <strain evidence="5">WB101</strain>
    </source>
</reference>
<dbReference type="HAMAP" id="MF_00068">
    <property type="entry name" value="MurQ"/>
    <property type="match status" value="1"/>
</dbReference>
<dbReference type="InterPro" id="IPR005488">
    <property type="entry name" value="Etherase_MurQ"/>
</dbReference>
<dbReference type="RefSeq" id="WP_237856567.1">
    <property type="nucleotide sequence ID" value="NZ_JAKLWS010000056.1"/>
</dbReference>
<comment type="function">
    <text evidence="3">Specifically catalyzes the cleavage of the D-lactyl ether substituent of MurNAc 6-phosphate, producing GlcNAc 6-phosphate and D-lactate.</text>
</comment>
<dbReference type="Gene3D" id="3.40.50.10490">
    <property type="entry name" value="Glucose-6-phosphate isomerase like protein, domain 1"/>
    <property type="match status" value="1"/>
</dbReference>
<evidence type="ECO:0000313" key="5">
    <source>
        <dbReference type="EMBL" id="MCG2591020.1"/>
    </source>
</evidence>
<dbReference type="InterPro" id="IPR000408">
    <property type="entry name" value="Reg_chr_condens"/>
</dbReference>
<reference evidence="5" key="2">
    <citation type="submission" date="2024-05" db="EMBL/GenBank/DDBJ databases">
        <title>Rhodohalobacter halophilus gen. nov., sp. nov., a moderately halophilic member of the family Balneolaceae.</title>
        <authorList>
            <person name="Xia J."/>
        </authorList>
    </citation>
    <scope>NUCLEOTIDE SEQUENCE</scope>
    <source>
        <strain evidence="5">WB101</strain>
    </source>
</reference>
<dbReference type="PROSITE" id="PS01272">
    <property type="entry name" value="GCKR"/>
    <property type="match status" value="1"/>
</dbReference>
<comment type="catalytic activity">
    <reaction evidence="3">
        <text>N-acetyl-D-muramate 6-phosphate + H2O = N-acetyl-D-glucosamine 6-phosphate + (R)-lactate</text>
        <dbReference type="Rhea" id="RHEA:26410"/>
        <dbReference type="ChEBI" id="CHEBI:15377"/>
        <dbReference type="ChEBI" id="CHEBI:16004"/>
        <dbReference type="ChEBI" id="CHEBI:57513"/>
        <dbReference type="ChEBI" id="CHEBI:58722"/>
        <dbReference type="EC" id="4.2.1.126"/>
    </reaction>
</comment>
<feature type="active site" description="Proton donor" evidence="3">
    <location>
        <position position="91"/>
    </location>
</feature>
<comment type="similarity">
    <text evidence="3">Belongs to the GCKR-like family. MurNAc-6-P etherase subfamily.</text>
</comment>
<comment type="caution">
    <text evidence="5">The sequence shown here is derived from an EMBL/GenBank/DDBJ whole genome shotgun (WGS) entry which is preliminary data.</text>
</comment>
<keyword evidence="2 3" id="KW-0119">Carbohydrate metabolism</keyword>
<dbReference type="EC" id="4.2.1.126" evidence="3"/>
<dbReference type="PROSITE" id="PS50012">
    <property type="entry name" value="RCC1_3"/>
    <property type="match status" value="1"/>
</dbReference>
<accession>A0ABS9KJJ0</accession>
<comment type="subunit">
    <text evidence="3">Homodimer.</text>
</comment>
<keyword evidence="6" id="KW-1185">Reference proteome</keyword>
<organism evidence="5 6">
    <name type="scientific">Rhodohalobacter sulfatireducens</name>
    <dbReference type="NCBI Taxonomy" id="2911366"/>
    <lineage>
        <taxon>Bacteria</taxon>
        <taxon>Pseudomonadati</taxon>
        <taxon>Balneolota</taxon>
        <taxon>Balneolia</taxon>
        <taxon>Balneolales</taxon>
        <taxon>Balneolaceae</taxon>
        <taxon>Rhodohalobacter</taxon>
    </lineage>
</organism>
<dbReference type="Pfam" id="PF22645">
    <property type="entry name" value="GKRP_SIS_N"/>
    <property type="match status" value="1"/>
</dbReference>
<keyword evidence="1 3" id="KW-0456">Lyase</keyword>
<dbReference type="NCBIfam" id="NF009222">
    <property type="entry name" value="PRK12570.1"/>
    <property type="match status" value="1"/>
</dbReference>
<dbReference type="InterPro" id="IPR001347">
    <property type="entry name" value="SIS_dom"/>
</dbReference>
<evidence type="ECO:0000313" key="6">
    <source>
        <dbReference type="Proteomes" id="UP001165366"/>
    </source>
</evidence>